<organism evidence="3 4">
    <name type="scientific">Micrococcus terreus</name>
    <dbReference type="NCBI Taxonomy" id="574650"/>
    <lineage>
        <taxon>Bacteria</taxon>
        <taxon>Bacillati</taxon>
        <taxon>Actinomycetota</taxon>
        <taxon>Actinomycetes</taxon>
        <taxon>Micrococcales</taxon>
        <taxon>Micrococcaceae</taxon>
        <taxon>Micrococcus</taxon>
    </lineage>
</organism>
<dbReference type="STRING" id="574650.SAMN04487966_10764"/>
<feature type="transmembrane region" description="Helical" evidence="2">
    <location>
        <begin position="255"/>
        <end position="276"/>
    </location>
</feature>
<keyword evidence="4" id="KW-1185">Reference proteome</keyword>
<feature type="transmembrane region" description="Helical" evidence="2">
    <location>
        <begin position="171"/>
        <end position="190"/>
    </location>
</feature>
<evidence type="ECO:0000313" key="4">
    <source>
        <dbReference type="Proteomes" id="UP000198881"/>
    </source>
</evidence>
<keyword evidence="2" id="KW-0812">Transmembrane</keyword>
<reference evidence="3 4" key="1">
    <citation type="submission" date="2016-10" db="EMBL/GenBank/DDBJ databases">
        <authorList>
            <person name="de Groot N.N."/>
        </authorList>
    </citation>
    <scope>NUCLEOTIDE SEQUENCE [LARGE SCALE GENOMIC DNA]</scope>
    <source>
        <strain evidence="3 4">CGMCC 1.7054</strain>
    </source>
</reference>
<feature type="transmembrane region" description="Helical" evidence="2">
    <location>
        <begin position="227"/>
        <end position="243"/>
    </location>
</feature>
<dbReference type="InterPro" id="IPR038330">
    <property type="entry name" value="TspO/MBR-related_sf"/>
</dbReference>
<gene>
    <name evidence="3" type="ORF">SAMN04487966_10764</name>
</gene>
<feature type="transmembrane region" description="Helical" evidence="2">
    <location>
        <begin position="31"/>
        <end position="51"/>
    </location>
</feature>
<evidence type="ECO:0008006" key="5">
    <source>
        <dbReference type="Google" id="ProtNLM"/>
    </source>
</evidence>
<feature type="transmembrane region" description="Helical" evidence="2">
    <location>
        <begin position="71"/>
        <end position="96"/>
    </location>
</feature>
<protein>
    <recommendedName>
        <fullName evidence="5">TspO and MBR related proteins</fullName>
    </recommendedName>
</protein>
<keyword evidence="2" id="KW-1133">Transmembrane helix</keyword>
<sequence length="305" mass="31548">MSSTPASTADRPAASGSGGRGGFLSTLPGKVTTAALTVIAIVTAAFGAGAFGGTPIQDAAGGWLGPDGTWIAPASTAFSIWSVIYLGLIAYTVWQFLPSSDSARHDRLRPWILAGILLNSLWIWTVQAGWLAISVLVIAVLLAVLCRILVIKENLRVNAWGERILVDGVQGLYLGWVSIATVANVAAWLASMGWTGSPLGPIVWTNIMIVVATLVGAFTAVYSGGRLMPAVGLAWGLVWVAVGRSDGTGLNSASVAITAAGAAVIVMIAWAVSLWLSRRSATGEARDLILDALDGDGDPVDGRRA</sequence>
<feature type="transmembrane region" description="Helical" evidence="2">
    <location>
        <begin position="108"/>
        <end position="124"/>
    </location>
</feature>
<dbReference type="Proteomes" id="UP000198881">
    <property type="component" value="Unassembled WGS sequence"/>
</dbReference>
<dbReference type="EMBL" id="FPCG01000007">
    <property type="protein sequence ID" value="SFV23404.1"/>
    <property type="molecule type" value="Genomic_DNA"/>
</dbReference>
<evidence type="ECO:0000256" key="1">
    <source>
        <dbReference type="SAM" id="MobiDB-lite"/>
    </source>
</evidence>
<proteinExistence type="predicted"/>
<feature type="region of interest" description="Disordered" evidence="1">
    <location>
        <begin position="1"/>
        <end position="20"/>
    </location>
</feature>
<dbReference type="Gene3D" id="1.20.1260.100">
    <property type="entry name" value="TspO/MBR protein"/>
    <property type="match status" value="1"/>
</dbReference>
<evidence type="ECO:0000313" key="3">
    <source>
        <dbReference type="EMBL" id="SFV23404.1"/>
    </source>
</evidence>
<name>A0A1I7MN98_9MICC</name>
<feature type="transmembrane region" description="Helical" evidence="2">
    <location>
        <begin position="202"/>
        <end position="222"/>
    </location>
</feature>
<dbReference type="AlphaFoldDB" id="A0A1I7MN98"/>
<dbReference type="RefSeq" id="WP_245760712.1">
    <property type="nucleotide sequence ID" value="NZ_FPCG01000007.1"/>
</dbReference>
<accession>A0A1I7MN98</accession>
<keyword evidence="2" id="KW-0472">Membrane</keyword>
<feature type="transmembrane region" description="Helical" evidence="2">
    <location>
        <begin position="130"/>
        <end position="150"/>
    </location>
</feature>
<evidence type="ECO:0000256" key="2">
    <source>
        <dbReference type="SAM" id="Phobius"/>
    </source>
</evidence>